<protein>
    <submittedName>
        <fullName evidence="2">Uncharacterized protein</fullName>
    </submittedName>
</protein>
<feature type="transmembrane region" description="Helical" evidence="1">
    <location>
        <begin position="32"/>
        <end position="50"/>
    </location>
</feature>
<organism evidence="2">
    <name type="scientific">Sinorhizobium medicae</name>
    <dbReference type="NCBI Taxonomy" id="110321"/>
    <lineage>
        <taxon>Bacteria</taxon>
        <taxon>Pseudomonadati</taxon>
        <taxon>Pseudomonadota</taxon>
        <taxon>Alphaproteobacteria</taxon>
        <taxon>Hyphomicrobiales</taxon>
        <taxon>Rhizobiaceae</taxon>
        <taxon>Sinorhizobium/Ensifer group</taxon>
        <taxon>Sinorhizobium</taxon>
    </lineage>
</organism>
<accession>A0A6G1WUZ4</accession>
<dbReference type="AlphaFoldDB" id="A0A6G1WUZ4"/>
<keyword evidence="1" id="KW-0472">Membrane</keyword>
<dbReference type="RefSeq" id="WP_153414262.1">
    <property type="nucleotide sequence ID" value="NZ_CP140927.1"/>
</dbReference>
<comment type="caution">
    <text evidence="2">The sequence shown here is derived from an EMBL/GenBank/DDBJ whole genome shotgun (WGS) entry which is preliminary data.</text>
</comment>
<gene>
    <name evidence="2" type="ORF">GHJ91_31555</name>
</gene>
<proteinExistence type="predicted"/>
<dbReference type="EMBL" id="WISB01000205">
    <property type="protein sequence ID" value="MQW73467.1"/>
    <property type="molecule type" value="Genomic_DNA"/>
</dbReference>
<evidence type="ECO:0000256" key="1">
    <source>
        <dbReference type="SAM" id="Phobius"/>
    </source>
</evidence>
<reference evidence="2" key="1">
    <citation type="journal article" date="2013" name="Genome Biol.">
        <title>Comparative genomics of the core and accessory genomes of 48 Sinorhizobium strains comprising five genospecies.</title>
        <authorList>
            <person name="Sugawara M."/>
            <person name="Epstein B."/>
            <person name="Badgley B.D."/>
            <person name="Unno T."/>
            <person name="Xu L."/>
            <person name="Reese J."/>
            <person name="Gyaneshwar P."/>
            <person name="Denny R."/>
            <person name="Mudge J."/>
            <person name="Bharti A.K."/>
            <person name="Farmer A.D."/>
            <person name="May G.D."/>
            <person name="Woodward J.E."/>
            <person name="Medigue C."/>
            <person name="Vallenet D."/>
            <person name="Lajus A."/>
            <person name="Rouy Z."/>
            <person name="Martinez-Vaz B."/>
            <person name="Tiffin P."/>
            <person name="Young N.D."/>
            <person name="Sadowsky M.J."/>
        </authorList>
    </citation>
    <scope>NUCLEOTIDE SEQUENCE</scope>
    <source>
        <strain evidence="2">M1</strain>
    </source>
</reference>
<evidence type="ECO:0000313" key="2">
    <source>
        <dbReference type="EMBL" id="MQW73467.1"/>
    </source>
</evidence>
<name>A0A6G1WUZ4_9HYPH</name>
<keyword evidence="1" id="KW-0812">Transmembrane</keyword>
<keyword evidence="1" id="KW-1133">Transmembrane helix</keyword>
<sequence length="52" mass="5472">MIKAMLKGIAMVWGVGLAVCLMGALFHYDPQLGTILSATLVGCGFGLILFND</sequence>
<feature type="transmembrane region" description="Helical" evidence="1">
    <location>
        <begin position="9"/>
        <end position="26"/>
    </location>
</feature>